<keyword evidence="2" id="KW-1185">Reference proteome</keyword>
<dbReference type="PROSITE" id="PS51257">
    <property type="entry name" value="PROKAR_LIPOPROTEIN"/>
    <property type="match status" value="1"/>
</dbReference>
<accession>A0ABY4XRI9</accession>
<name>A0ABY4XRI9_9BACT</name>
<organism evidence="1 2">
    <name type="scientific">Dyadobacter chenhuakuii</name>
    <dbReference type="NCBI Taxonomy" id="2909339"/>
    <lineage>
        <taxon>Bacteria</taxon>
        <taxon>Pseudomonadati</taxon>
        <taxon>Bacteroidota</taxon>
        <taxon>Cytophagia</taxon>
        <taxon>Cytophagales</taxon>
        <taxon>Spirosomataceae</taxon>
        <taxon>Dyadobacter</taxon>
    </lineage>
</organism>
<dbReference type="SUPFAM" id="SSF51126">
    <property type="entry name" value="Pectin lyase-like"/>
    <property type="match status" value="1"/>
</dbReference>
<dbReference type="EMBL" id="CP098805">
    <property type="protein sequence ID" value="USJ32745.1"/>
    <property type="molecule type" value="Genomic_DNA"/>
</dbReference>
<sequence length="419" mass="44388">MKNTILAAGLAIFALASCSDDDTEPTPVVPPVVEESVSGEVSGVWTKGGTYKITGHIQVPAGKSLTIEEGVTVLFSDSVVKPEVVVLGNLYSLGTAAAPVKFTVPDAWKTPGNQFGNLWGGLVAGPNTTELVLSNTILEYGGAVTTEESPSVKAGLYKAEAGEHVPVAYFMNINGKFIVVNSTIRNFNEDGFYIEGGKVIIANNMFYTTGVSGGDAINIKSGVQADVAFNVVYSPNTNALKLSNSGERTPQAYVVGYNNTIVNAGWRRPTTKGGSIWVESGVRADLYNNLLANDRYGIKRDAGDPEDARSVIANTFYYGADQTTTNQFQPSAEIVKGANDLISAKAGENDPKFVNYPLTTAMNNAAFNMQWDFHLQAGSPALGKGKTDFTRLYAEGLLVNGVTYKSPAPASFAGAFGTK</sequence>
<proteinExistence type="predicted"/>
<evidence type="ECO:0000313" key="2">
    <source>
        <dbReference type="Proteomes" id="UP001055420"/>
    </source>
</evidence>
<dbReference type="RefSeq" id="WP_235163460.1">
    <property type="nucleotide sequence ID" value="NZ_CP098805.1"/>
</dbReference>
<dbReference type="Proteomes" id="UP001055420">
    <property type="component" value="Chromosome"/>
</dbReference>
<gene>
    <name evidence="1" type="ORF">NFI80_08345</name>
</gene>
<protein>
    <submittedName>
        <fullName evidence="1">Right-handed parallel beta-helix repeat-containing protein</fullName>
    </submittedName>
</protein>
<dbReference type="InterPro" id="IPR011050">
    <property type="entry name" value="Pectin_lyase_fold/virulence"/>
</dbReference>
<dbReference type="InterPro" id="IPR012334">
    <property type="entry name" value="Pectin_lyas_fold"/>
</dbReference>
<evidence type="ECO:0000313" key="1">
    <source>
        <dbReference type="EMBL" id="USJ32745.1"/>
    </source>
</evidence>
<reference evidence="1" key="1">
    <citation type="submission" date="2022-06" db="EMBL/GenBank/DDBJ databases">
        <title>Novel species in genus Dyadobacter.</title>
        <authorList>
            <person name="Ma C."/>
        </authorList>
    </citation>
    <scope>NUCLEOTIDE SEQUENCE</scope>
    <source>
        <strain evidence="1">CY22</strain>
    </source>
</reference>
<dbReference type="Gene3D" id="2.160.20.10">
    <property type="entry name" value="Single-stranded right-handed beta-helix, Pectin lyase-like"/>
    <property type="match status" value="1"/>
</dbReference>